<feature type="chain" id="PRO_5041942267" description="NAD(P)-binding domain-containing protein" evidence="1">
    <location>
        <begin position="31"/>
        <end position="373"/>
    </location>
</feature>
<proteinExistence type="predicted"/>
<dbReference type="Gene3D" id="3.40.50.720">
    <property type="entry name" value="NAD(P)-binding Rossmann-like Domain"/>
    <property type="match status" value="1"/>
</dbReference>
<evidence type="ECO:0000259" key="2">
    <source>
        <dbReference type="Pfam" id="PF13460"/>
    </source>
</evidence>
<feature type="signal peptide" evidence="1">
    <location>
        <begin position="1"/>
        <end position="30"/>
    </location>
</feature>
<protein>
    <recommendedName>
        <fullName evidence="2">NAD(P)-binding domain-containing protein</fullName>
    </recommendedName>
</protein>
<name>A0AAD2CPM4_9STRA</name>
<feature type="domain" description="NAD(P)-binding" evidence="2">
    <location>
        <begin position="84"/>
        <end position="284"/>
    </location>
</feature>
<organism evidence="3 4">
    <name type="scientific">Cylindrotheca closterium</name>
    <dbReference type="NCBI Taxonomy" id="2856"/>
    <lineage>
        <taxon>Eukaryota</taxon>
        <taxon>Sar</taxon>
        <taxon>Stramenopiles</taxon>
        <taxon>Ochrophyta</taxon>
        <taxon>Bacillariophyta</taxon>
        <taxon>Bacillariophyceae</taxon>
        <taxon>Bacillariophycidae</taxon>
        <taxon>Bacillariales</taxon>
        <taxon>Bacillariaceae</taxon>
        <taxon>Cylindrotheca</taxon>
    </lineage>
</organism>
<accession>A0AAD2CPM4</accession>
<dbReference type="AlphaFoldDB" id="A0AAD2CPM4"/>
<dbReference type="InterPro" id="IPR036291">
    <property type="entry name" value="NAD(P)-bd_dom_sf"/>
</dbReference>
<keyword evidence="1" id="KW-0732">Signal</keyword>
<keyword evidence="4" id="KW-1185">Reference proteome</keyword>
<dbReference type="PANTHER" id="PTHR15020:SF11">
    <property type="entry name" value="OS06G0360300 PROTEIN"/>
    <property type="match status" value="1"/>
</dbReference>
<dbReference type="PANTHER" id="PTHR15020">
    <property type="entry name" value="FLAVIN REDUCTASE-RELATED"/>
    <property type="match status" value="1"/>
</dbReference>
<evidence type="ECO:0000313" key="3">
    <source>
        <dbReference type="EMBL" id="CAJ1932459.1"/>
    </source>
</evidence>
<dbReference type="Pfam" id="PF13460">
    <property type="entry name" value="NAD_binding_10"/>
    <property type="match status" value="1"/>
</dbReference>
<dbReference type="EMBL" id="CAKOGP040000224">
    <property type="protein sequence ID" value="CAJ1932459.1"/>
    <property type="molecule type" value="Genomic_DNA"/>
</dbReference>
<comment type="caution">
    <text evidence="3">The sequence shown here is derived from an EMBL/GenBank/DDBJ whole genome shotgun (WGS) entry which is preliminary data.</text>
</comment>
<dbReference type="Proteomes" id="UP001295423">
    <property type="component" value="Unassembled WGS sequence"/>
</dbReference>
<dbReference type="SUPFAM" id="SSF51735">
    <property type="entry name" value="NAD(P)-binding Rossmann-fold domains"/>
    <property type="match status" value="1"/>
</dbReference>
<gene>
    <name evidence="3" type="ORF">CYCCA115_LOCUS2847</name>
</gene>
<sequence length="373" mass="39478">MHHLSFFNLFQLSTLLFSLALLAQLQPGDSLSSPKISVNRRDLLQTIGSVTAGGLLLGDTTTNPQASIAAAAEENLQGPIAVLGASGRTGALCVVACLERGIPVKALTRTGSWDLPTFASELKTDGLLSVSSCDVKDSSALQTSLQGCRAVIYAASASKNGGNPKAIDNDGVVAAGKACLEASVPRYVVLSSTATTRPKSLGYKFTNLLGGIMDEKRKGEEEVISLFGKSSSSSSSYTIVRPGGLEEPKENKVLGASTLEVSQGDVLAGIISRADLAEATVELALSKATNVKNTALEVYYTESAQPCEGRFKSQMKDGVRLHGDTYEELFRGIQPNVDYFTILPSRQIARESSSPAHLTPAWIAQLGRPYQYS</sequence>
<reference evidence="3" key="1">
    <citation type="submission" date="2023-08" db="EMBL/GenBank/DDBJ databases">
        <authorList>
            <person name="Audoor S."/>
            <person name="Bilcke G."/>
        </authorList>
    </citation>
    <scope>NUCLEOTIDE SEQUENCE</scope>
</reference>
<evidence type="ECO:0000256" key="1">
    <source>
        <dbReference type="SAM" id="SignalP"/>
    </source>
</evidence>
<dbReference type="InterPro" id="IPR016040">
    <property type="entry name" value="NAD(P)-bd_dom"/>
</dbReference>
<evidence type="ECO:0000313" key="4">
    <source>
        <dbReference type="Proteomes" id="UP001295423"/>
    </source>
</evidence>